<feature type="transmembrane region" description="Helical" evidence="1">
    <location>
        <begin position="165"/>
        <end position="191"/>
    </location>
</feature>
<keyword evidence="1" id="KW-0812">Transmembrane</keyword>
<dbReference type="AlphaFoldDB" id="A0A235BVA8"/>
<name>A0A235BVA8_UNCW3</name>
<dbReference type="EMBL" id="NOZQ01000107">
    <property type="protein sequence ID" value="OYD15687.1"/>
    <property type="molecule type" value="Genomic_DNA"/>
</dbReference>
<feature type="transmembrane region" description="Helical" evidence="1">
    <location>
        <begin position="249"/>
        <end position="268"/>
    </location>
</feature>
<feature type="transmembrane region" description="Helical" evidence="1">
    <location>
        <begin position="331"/>
        <end position="349"/>
    </location>
</feature>
<evidence type="ECO:0000313" key="3">
    <source>
        <dbReference type="Proteomes" id="UP000215215"/>
    </source>
</evidence>
<gene>
    <name evidence="2" type="ORF">CH333_05185</name>
</gene>
<evidence type="ECO:0000256" key="1">
    <source>
        <dbReference type="SAM" id="Phobius"/>
    </source>
</evidence>
<feature type="transmembrane region" description="Helical" evidence="1">
    <location>
        <begin position="280"/>
        <end position="296"/>
    </location>
</feature>
<sequence>MIEDRDNISKILILFCVISGGILVSIVFTQNVFTDELSYYLPAAREIAKGRQLYGDFFFPQMPLSAIAFLPFSGGGWVNLFLARIVSYLLAVVSGVILLLYTFHLNKSKGETVYTGILWAGNAVLFYGSVQATQRAWVNLLNVLFLISFFLSLKRRKTIYSLLSGVCIGLSMSFRSVFFILFIIAIIFLLSKREWKMIPYIVTGFILGALPSLYYFLKYPDEFLFCNLLYHLKRSVPSFYWFITHRFLILLKVIIFPSNIVLFVLLAVAFNLKKVRGEEFMSLICAAVLFIFYYFLLTPTHFGYMTEIYPFILFFLLPHLGSLKGKVWSKWLLIIYISSYIPCSLMYSFTVRDWQKGYTISNARKITEIIEEVTDENDEVVSCGIQFGFLARRQTIPELAIPTYDIAARLDENIRERYHLTAYEDIPMLLQRNKPRLIVDVIDEKDTEFFRLDEMGYKKITEYNGVSIFLLSDSKHQTLGETERKGL</sequence>
<evidence type="ECO:0000313" key="2">
    <source>
        <dbReference type="EMBL" id="OYD15687.1"/>
    </source>
</evidence>
<feature type="transmembrane region" description="Helical" evidence="1">
    <location>
        <begin position="81"/>
        <end position="101"/>
    </location>
</feature>
<feature type="transmembrane region" description="Helical" evidence="1">
    <location>
        <begin position="113"/>
        <end position="130"/>
    </location>
</feature>
<feature type="transmembrane region" description="Helical" evidence="1">
    <location>
        <begin position="12"/>
        <end position="33"/>
    </location>
</feature>
<dbReference type="Proteomes" id="UP000215215">
    <property type="component" value="Unassembled WGS sequence"/>
</dbReference>
<proteinExistence type="predicted"/>
<feature type="transmembrane region" description="Helical" evidence="1">
    <location>
        <begin position="136"/>
        <end position="153"/>
    </location>
</feature>
<comment type="caution">
    <text evidence="2">The sequence shown here is derived from an EMBL/GenBank/DDBJ whole genome shotgun (WGS) entry which is preliminary data.</text>
</comment>
<keyword evidence="1" id="KW-1133">Transmembrane helix</keyword>
<reference evidence="2 3" key="1">
    <citation type="submission" date="2017-07" db="EMBL/GenBank/DDBJ databases">
        <title>Recovery of genomes from metagenomes via a dereplication, aggregation, and scoring strategy.</title>
        <authorList>
            <person name="Sieber C.M."/>
            <person name="Probst A.J."/>
            <person name="Sharrar A."/>
            <person name="Thomas B.C."/>
            <person name="Hess M."/>
            <person name="Tringe S.G."/>
            <person name="Banfield J.F."/>
        </authorList>
    </citation>
    <scope>NUCLEOTIDE SEQUENCE [LARGE SCALE GENOMIC DNA]</scope>
    <source>
        <strain evidence="2">JGI_Cruoil_03_44_89</strain>
    </source>
</reference>
<accession>A0A235BVA8</accession>
<organism evidence="2 3">
    <name type="scientific">candidate division WOR-3 bacterium JGI_Cruoil_03_44_89</name>
    <dbReference type="NCBI Taxonomy" id="1973748"/>
    <lineage>
        <taxon>Bacteria</taxon>
        <taxon>Bacteria division WOR-3</taxon>
    </lineage>
</organism>
<keyword evidence="1" id="KW-0472">Membrane</keyword>
<protein>
    <submittedName>
        <fullName evidence="2">Uncharacterized protein</fullName>
    </submittedName>
</protein>
<feature type="transmembrane region" description="Helical" evidence="1">
    <location>
        <begin position="197"/>
        <end position="217"/>
    </location>
</feature>